<feature type="region of interest" description="Disordered" evidence="1">
    <location>
        <begin position="1"/>
        <end position="21"/>
    </location>
</feature>
<evidence type="ECO:0000256" key="1">
    <source>
        <dbReference type="SAM" id="MobiDB-lite"/>
    </source>
</evidence>
<dbReference type="EMBL" id="LBUP01000002">
    <property type="protein sequence ID" value="KKQ66938.1"/>
    <property type="molecule type" value="Genomic_DNA"/>
</dbReference>
<dbReference type="Proteomes" id="UP000034235">
    <property type="component" value="Unassembled WGS sequence"/>
</dbReference>
<name>A0A0G0JGV1_9BACT</name>
<protein>
    <submittedName>
        <fullName evidence="2">Uncharacterized protein</fullName>
    </submittedName>
</protein>
<comment type="caution">
    <text evidence="2">The sequence shown here is derived from an EMBL/GenBank/DDBJ whole genome shotgun (WGS) entry which is preliminary data.</text>
</comment>
<organism evidence="2 3">
    <name type="scientific">Candidatus Daviesbacteria bacterium GW2011_GWA2_38_24</name>
    <dbReference type="NCBI Taxonomy" id="1618422"/>
    <lineage>
        <taxon>Bacteria</taxon>
        <taxon>Candidatus Daviesiibacteriota</taxon>
    </lineage>
</organism>
<dbReference type="AlphaFoldDB" id="A0A0G0JGV1"/>
<accession>A0A0G0JGV1</accession>
<sequence>MKNSTLKPTKTRNYNNSSLPKNSIDELAEKWVEMMIEMLLAKDKGGLQKSDIFPKLETA</sequence>
<reference evidence="2 3" key="1">
    <citation type="journal article" date="2015" name="Nature">
        <title>rRNA introns, odd ribosomes, and small enigmatic genomes across a large radiation of phyla.</title>
        <authorList>
            <person name="Brown C.T."/>
            <person name="Hug L.A."/>
            <person name="Thomas B.C."/>
            <person name="Sharon I."/>
            <person name="Castelle C.J."/>
            <person name="Singh A."/>
            <person name="Wilkins M.J."/>
            <person name="Williams K.H."/>
            <person name="Banfield J.F."/>
        </authorList>
    </citation>
    <scope>NUCLEOTIDE SEQUENCE [LARGE SCALE GENOMIC DNA]</scope>
</reference>
<evidence type="ECO:0000313" key="3">
    <source>
        <dbReference type="Proteomes" id="UP000034235"/>
    </source>
</evidence>
<evidence type="ECO:0000313" key="2">
    <source>
        <dbReference type="EMBL" id="KKQ66938.1"/>
    </source>
</evidence>
<gene>
    <name evidence="2" type="ORF">US86_C0002G0055</name>
</gene>
<proteinExistence type="predicted"/>